<organism evidence="2 3">
    <name type="scientific">Xenotaenia resolanae</name>
    <dbReference type="NCBI Taxonomy" id="208358"/>
    <lineage>
        <taxon>Eukaryota</taxon>
        <taxon>Metazoa</taxon>
        <taxon>Chordata</taxon>
        <taxon>Craniata</taxon>
        <taxon>Vertebrata</taxon>
        <taxon>Euteleostomi</taxon>
        <taxon>Actinopterygii</taxon>
        <taxon>Neopterygii</taxon>
        <taxon>Teleostei</taxon>
        <taxon>Neoteleostei</taxon>
        <taxon>Acanthomorphata</taxon>
        <taxon>Ovalentaria</taxon>
        <taxon>Atherinomorphae</taxon>
        <taxon>Cyprinodontiformes</taxon>
        <taxon>Goodeidae</taxon>
        <taxon>Xenotaenia</taxon>
    </lineage>
</organism>
<proteinExistence type="predicted"/>
<comment type="caution">
    <text evidence="2">The sequence shown here is derived from an EMBL/GenBank/DDBJ whole genome shotgun (WGS) entry which is preliminary data.</text>
</comment>
<evidence type="ECO:0000313" key="2">
    <source>
        <dbReference type="EMBL" id="MEQ2269187.1"/>
    </source>
</evidence>
<evidence type="ECO:0000313" key="3">
    <source>
        <dbReference type="Proteomes" id="UP001444071"/>
    </source>
</evidence>
<reference evidence="2 3" key="1">
    <citation type="submission" date="2021-06" db="EMBL/GenBank/DDBJ databases">
        <authorList>
            <person name="Palmer J.M."/>
        </authorList>
    </citation>
    <scope>NUCLEOTIDE SEQUENCE [LARGE SCALE GENOMIC DNA]</scope>
    <source>
        <strain evidence="2 3">XR_2019</strain>
        <tissue evidence="2">Muscle</tissue>
    </source>
</reference>
<evidence type="ECO:0000256" key="1">
    <source>
        <dbReference type="SAM" id="Coils"/>
    </source>
</evidence>
<accession>A0ABV0WJN7</accession>
<protein>
    <submittedName>
        <fullName evidence="2">Uncharacterized protein</fullName>
    </submittedName>
</protein>
<dbReference type="EMBL" id="JAHRIM010051205">
    <property type="protein sequence ID" value="MEQ2269187.1"/>
    <property type="molecule type" value="Genomic_DNA"/>
</dbReference>
<dbReference type="Proteomes" id="UP001444071">
    <property type="component" value="Unassembled WGS sequence"/>
</dbReference>
<feature type="coiled-coil region" evidence="1">
    <location>
        <begin position="71"/>
        <end position="98"/>
    </location>
</feature>
<gene>
    <name evidence="2" type="ORF">XENORESO_000962</name>
</gene>
<keyword evidence="3" id="KW-1185">Reference proteome</keyword>
<keyword evidence="1" id="KW-0175">Coiled coil</keyword>
<sequence length="110" mass="13232">EIMRDQTTSTKMEDLLRQSHMELQWIQRQLAMIRARNMHHQHLLHIKGKSKNEVSSQQAAGYCTIYNVNRFRVLEEKNRALKHEVVTLRQEKKHYRKLVRLLFLYLGSGF</sequence>
<feature type="non-terminal residue" evidence="2">
    <location>
        <position position="1"/>
    </location>
</feature>
<name>A0ABV0WJN7_9TELE</name>